<proteinExistence type="predicted"/>
<reference evidence="1" key="2">
    <citation type="journal article" date="2015" name="Data Brief">
        <title>Shoot transcriptome of the giant reed, Arundo donax.</title>
        <authorList>
            <person name="Barrero R.A."/>
            <person name="Guerrero F.D."/>
            <person name="Moolhuijzen P."/>
            <person name="Goolsby J.A."/>
            <person name="Tidwell J."/>
            <person name="Bellgard S.E."/>
            <person name="Bellgard M.I."/>
        </authorList>
    </citation>
    <scope>NUCLEOTIDE SEQUENCE</scope>
    <source>
        <tissue evidence="1">Shoot tissue taken approximately 20 cm above the soil surface</tissue>
    </source>
</reference>
<evidence type="ECO:0000313" key="1">
    <source>
        <dbReference type="EMBL" id="JAD30325.1"/>
    </source>
</evidence>
<dbReference type="AlphaFoldDB" id="A0A0A8Z0Q4"/>
<accession>A0A0A8Z0Q4</accession>
<reference evidence="1" key="1">
    <citation type="submission" date="2014-09" db="EMBL/GenBank/DDBJ databases">
        <authorList>
            <person name="Magalhaes I.L.F."/>
            <person name="Oliveira U."/>
            <person name="Santos F.R."/>
            <person name="Vidigal T.H.D.A."/>
            <person name="Brescovit A.D."/>
            <person name="Santos A.J."/>
        </authorList>
    </citation>
    <scope>NUCLEOTIDE SEQUENCE</scope>
    <source>
        <tissue evidence="1">Shoot tissue taken approximately 20 cm above the soil surface</tissue>
    </source>
</reference>
<sequence length="54" mass="5932">MLGIYGGCCGIHIIVHETNVQGCTCCNTEVTWRWLLSTIITVGKISLSRPLPQD</sequence>
<name>A0A0A8Z0Q4_ARUDO</name>
<protein>
    <submittedName>
        <fullName evidence="1">Uncharacterized protein</fullName>
    </submittedName>
</protein>
<dbReference type="EMBL" id="GBRH01267570">
    <property type="protein sequence ID" value="JAD30325.1"/>
    <property type="molecule type" value="Transcribed_RNA"/>
</dbReference>
<organism evidence="1">
    <name type="scientific">Arundo donax</name>
    <name type="common">Giant reed</name>
    <name type="synonym">Donax arundinaceus</name>
    <dbReference type="NCBI Taxonomy" id="35708"/>
    <lineage>
        <taxon>Eukaryota</taxon>
        <taxon>Viridiplantae</taxon>
        <taxon>Streptophyta</taxon>
        <taxon>Embryophyta</taxon>
        <taxon>Tracheophyta</taxon>
        <taxon>Spermatophyta</taxon>
        <taxon>Magnoliopsida</taxon>
        <taxon>Liliopsida</taxon>
        <taxon>Poales</taxon>
        <taxon>Poaceae</taxon>
        <taxon>PACMAD clade</taxon>
        <taxon>Arundinoideae</taxon>
        <taxon>Arundineae</taxon>
        <taxon>Arundo</taxon>
    </lineage>
</organism>